<evidence type="ECO:0000313" key="7">
    <source>
        <dbReference type="EMBL" id="EQD39591.1"/>
    </source>
</evidence>
<feature type="domain" description="Cysteine-rich" evidence="6">
    <location>
        <begin position="72"/>
        <end position="161"/>
    </location>
</feature>
<sequence length="239" mass="26939">RLLKGLARAQTRHPPATTGRPVIREQVVHFINKKMPGGLPKKTARALLDIENSAYVPVIRNPTGTTTETEAVFYFPGCGSERLFSQVGLATQAMLWHVGVQTVLPPGYLCCGYPQRGAGQFDRAEKITTDNRVLFHRVANTLNYLDIRTVVVSCGTCYDQLQSYKFEEIFPGSRIIDIHEYLMEKGVRLEDVTGVRYMYHDPCHSPMKRHDPLQVVNTLMNEARNGRIEKNERCCGESG</sequence>
<evidence type="ECO:0000256" key="2">
    <source>
        <dbReference type="ARBA" id="ARBA00022723"/>
    </source>
</evidence>
<keyword evidence="3" id="KW-0677">Repeat</keyword>
<gene>
    <name evidence="7" type="ORF">B1A_16790</name>
</gene>
<keyword evidence="4" id="KW-0408">Iron</keyword>
<dbReference type="PANTHER" id="PTHR32479">
    <property type="entry name" value="GLYCOLATE OXIDASE IRON-SULFUR SUBUNIT"/>
    <property type="match status" value="1"/>
</dbReference>
<evidence type="ECO:0000256" key="5">
    <source>
        <dbReference type="ARBA" id="ARBA00023014"/>
    </source>
</evidence>
<dbReference type="AlphaFoldDB" id="T0YVL4"/>
<dbReference type="GO" id="GO:0046872">
    <property type="term" value="F:metal ion binding"/>
    <property type="evidence" value="ECO:0007669"/>
    <property type="project" value="UniProtKB-KW"/>
</dbReference>
<keyword evidence="1" id="KW-0004">4Fe-4S</keyword>
<dbReference type="EMBL" id="AUZX01012339">
    <property type="protein sequence ID" value="EQD39591.1"/>
    <property type="molecule type" value="Genomic_DNA"/>
</dbReference>
<evidence type="ECO:0000259" key="6">
    <source>
        <dbReference type="Pfam" id="PF02754"/>
    </source>
</evidence>
<keyword evidence="2" id="KW-0479">Metal-binding</keyword>
<evidence type="ECO:0000256" key="1">
    <source>
        <dbReference type="ARBA" id="ARBA00022485"/>
    </source>
</evidence>
<evidence type="ECO:0000256" key="3">
    <source>
        <dbReference type="ARBA" id="ARBA00022737"/>
    </source>
</evidence>
<protein>
    <submittedName>
        <fullName evidence="7">FAD linked oxidase domain protein</fullName>
    </submittedName>
</protein>
<dbReference type="Pfam" id="PF02754">
    <property type="entry name" value="CCG"/>
    <property type="match status" value="1"/>
</dbReference>
<name>T0YVL4_9ZZZZ</name>
<keyword evidence="5" id="KW-0411">Iron-sulfur</keyword>
<comment type="caution">
    <text evidence="7">The sequence shown here is derived from an EMBL/GenBank/DDBJ whole genome shotgun (WGS) entry which is preliminary data.</text>
</comment>
<reference evidence="7" key="2">
    <citation type="journal article" date="2014" name="ISME J.">
        <title>Microbial stratification in low pH oxic and suboxic macroscopic growths along an acid mine drainage.</title>
        <authorList>
            <person name="Mendez-Garcia C."/>
            <person name="Mesa V."/>
            <person name="Sprenger R.R."/>
            <person name="Richter M."/>
            <person name="Diez M.S."/>
            <person name="Solano J."/>
            <person name="Bargiela R."/>
            <person name="Golyshina O.V."/>
            <person name="Manteca A."/>
            <person name="Ramos J.L."/>
            <person name="Gallego J.R."/>
            <person name="Llorente I."/>
            <person name="Martins Dos Santos V.A."/>
            <person name="Jensen O.N."/>
            <person name="Pelaez A.I."/>
            <person name="Sanchez J."/>
            <person name="Ferrer M."/>
        </authorList>
    </citation>
    <scope>NUCLEOTIDE SEQUENCE</scope>
</reference>
<dbReference type="InterPro" id="IPR004017">
    <property type="entry name" value="Cys_rich_dom"/>
</dbReference>
<dbReference type="GO" id="GO:0016491">
    <property type="term" value="F:oxidoreductase activity"/>
    <property type="evidence" value="ECO:0007669"/>
    <property type="project" value="UniProtKB-ARBA"/>
</dbReference>
<evidence type="ECO:0000256" key="4">
    <source>
        <dbReference type="ARBA" id="ARBA00023004"/>
    </source>
</evidence>
<feature type="non-terminal residue" evidence="7">
    <location>
        <position position="239"/>
    </location>
</feature>
<proteinExistence type="predicted"/>
<dbReference type="PANTHER" id="PTHR32479:SF19">
    <property type="entry name" value="ANAEROBIC GLYCEROL-3-PHOSPHATE DEHYDROGENASE SUBUNIT C"/>
    <property type="match status" value="1"/>
</dbReference>
<organism evidence="7">
    <name type="scientific">mine drainage metagenome</name>
    <dbReference type="NCBI Taxonomy" id="410659"/>
    <lineage>
        <taxon>unclassified sequences</taxon>
        <taxon>metagenomes</taxon>
        <taxon>ecological metagenomes</taxon>
    </lineage>
</organism>
<reference evidence="7" key="1">
    <citation type="submission" date="2013-08" db="EMBL/GenBank/DDBJ databases">
        <authorList>
            <person name="Mendez C."/>
            <person name="Richter M."/>
            <person name="Ferrer M."/>
            <person name="Sanchez J."/>
        </authorList>
    </citation>
    <scope>NUCLEOTIDE SEQUENCE</scope>
</reference>
<feature type="non-terminal residue" evidence="7">
    <location>
        <position position="1"/>
    </location>
</feature>
<dbReference type="GO" id="GO:0051539">
    <property type="term" value="F:4 iron, 4 sulfur cluster binding"/>
    <property type="evidence" value="ECO:0007669"/>
    <property type="project" value="UniProtKB-KW"/>
</dbReference>
<accession>T0YVL4</accession>